<dbReference type="Proteomes" id="UP000030764">
    <property type="component" value="Unassembled WGS sequence"/>
</dbReference>
<dbReference type="AlphaFoldDB" id="A0A085LV44"/>
<dbReference type="EMBL" id="KL363279">
    <property type="protein sequence ID" value="KFD49049.1"/>
    <property type="molecule type" value="Genomic_DNA"/>
</dbReference>
<evidence type="ECO:0000313" key="4">
    <source>
        <dbReference type="Proteomes" id="UP000030764"/>
    </source>
</evidence>
<sequence>MDILPWITPLEDLFVEDLFVVGLLIVNILVEKVLYWTVCPGSGWRCRSVHVEERFRLTHGVR</sequence>
<evidence type="ECO:0000313" key="2">
    <source>
        <dbReference type="EMBL" id="KFD49049.1"/>
    </source>
</evidence>
<evidence type="ECO:0000313" key="1">
    <source>
        <dbReference type="EMBL" id="KFD48840.1"/>
    </source>
</evidence>
<dbReference type="Proteomes" id="UP000030758">
    <property type="component" value="Unassembled WGS sequence"/>
</dbReference>
<organism evidence="1 4">
    <name type="scientific">Trichuris suis</name>
    <name type="common">pig whipworm</name>
    <dbReference type="NCBI Taxonomy" id="68888"/>
    <lineage>
        <taxon>Eukaryota</taxon>
        <taxon>Metazoa</taxon>
        <taxon>Ecdysozoa</taxon>
        <taxon>Nematoda</taxon>
        <taxon>Enoplea</taxon>
        <taxon>Dorylaimia</taxon>
        <taxon>Trichinellida</taxon>
        <taxon>Trichuridae</taxon>
        <taxon>Trichuris</taxon>
    </lineage>
</organism>
<reference evidence="1 4" key="1">
    <citation type="journal article" date="2014" name="Nat. Genet.">
        <title>Genome and transcriptome of the porcine whipworm Trichuris suis.</title>
        <authorList>
            <person name="Jex A.R."/>
            <person name="Nejsum P."/>
            <person name="Schwarz E.M."/>
            <person name="Hu L."/>
            <person name="Young N.D."/>
            <person name="Hall R.S."/>
            <person name="Korhonen P.K."/>
            <person name="Liao S."/>
            <person name="Thamsborg S."/>
            <person name="Xia J."/>
            <person name="Xu P."/>
            <person name="Wang S."/>
            <person name="Scheerlinck J.P."/>
            <person name="Hofmann A."/>
            <person name="Sternberg P.W."/>
            <person name="Wang J."/>
            <person name="Gasser R.B."/>
        </authorList>
    </citation>
    <scope>NUCLEOTIDE SEQUENCE [LARGE SCALE GENOMIC DNA]</scope>
    <source>
        <strain evidence="3">DCEP-RM93F</strain>
        <strain evidence="1">DCEP-RM93M</strain>
    </source>
</reference>
<keyword evidence="4" id="KW-1185">Reference proteome</keyword>
<gene>
    <name evidence="2" type="ORF">M513_10097</name>
    <name evidence="1" type="ORF">M513_10203</name>
    <name evidence="3" type="ORF">M514_27097</name>
</gene>
<dbReference type="EMBL" id="KL363282">
    <property type="protein sequence ID" value="KFD48840.1"/>
    <property type="molecule type" value="Genomic_DNA"/>
</dbReference>
<name>A0A085LV44_9BILA</name>
<protein>
    <submittedName>
        <fullName evidence="1">Uncharacterized protein</fullName>
    </submittedName>
</protein>
<accession>A0A085LV44</accession>
<evidence type="ECO:0000313" key="3">
    <source>
        <dbReference type="EMBL" id="KFD60741.1"/>
    </source>
</evidence>
<proteinExistence type="predicted"/>
<dbReference type="EMBL" id="KL367651">
    <property type="protein sequence ID" value="KFD60741.1"/>
    <property type="molecule type" value="Genomic_DNA"/>
</dbReference>